<comment type="similarity">
    <text evidence="6">Belongs to the peptidase S26 family. IMP1 subfamily.</text>
</comment>
<dbReference type="Gene3D" id="2.10.109.10">
    <property type="entry name" value="Umud Fragment, subunit A"/>
    <property type="match status" value="1"/>
</dbReference>
<feature type="active site" evidence="7">
    <location>
        <position position="84"/>
    </location>
</feature>
<feature type="active site" evidence="7">
    <location>
        <position position="40"/>
    </location>
</feature>
<dbReference type="PANTHER" id="PTHR12383">
    <property type="entry name" value="PROTEASE FAMILY S26 MITOCHONDRIAL INNER MEMBRANE PROTEASE-RELATED"/>
    <property type="match status" value="1"/>
</dbReference>
<dbReference type="InterPro" id="IPR019533">
    <property type="entry name" value="Peptidase_S26"/>
</dbReference>
<keyword evidence="5" id="KW-0472">Membrane</keyword>
<accession>D8SFC2</accession>
<evidence type="ECO:0000259" key="8">
    <source>
        <dbReference type="Pfam" id="PF10502"/>
    </source>
</evidence>
<dbReference type="PRINTS" id="PR00727">
    <property type="entry name" value="LEADERPTASE"/>
</dbReference>
<evidence type="ECO:0000256" key="2">
    <source>
        <dbReference type="ARBA" id="ARBA00022792"/>
    </source>
</evidence>
<proteinExistence type="inferred from homology"/>
<evidence type="ECO:0000256" key="7">
    <source>
        <dbReference type="PIRSR" id="PIRSR600223-1"/>
    </source>
</evidence>
<evidence type="ECO:0000256" key="5">
    <source>
        <dbReference type="ARBA" id="ARBA00023136"/>
    </source>
</evidence>
<dbReference type="GO" id="GO:0004252">
    <property type="term" value="F:serine-type endopeptidase activity"/>
    <property type="evidence" value="ECO:0007669"/>
    <property type="project" value="InterPro"/>
</dbReference>
<sequence length="153" mass="16852">MLWKSLSDVAGRGAAIVQCVCFMDVFSNHVLQIQQCIGPSMLPTFNIRGDILVTERLSVKLGKIRVGDVVMARSPSDPRMVVCKRILGLEGDTITVVSDKGGSAKIPKGHVWLQGDNFHKSRDSREYGPVPSALLQGRVFYRIWPPQGWGFVG</sequence>
<feature type="domain" description="Peptidase S26" evidence="8">
    <location>
        <begin position="14"/>
        <end position="99"/>
    </location>
</feature>
<dbReference type="InterPro" id="IPR036286">
    <property type="entry name" value="LexA/Signal_pep-like_sf"/>
</dbReference>
<reference evidence="9 10" key="1">
    <citation type="journal article" date="2011" name="Science">
        <title>The Selaginella genome identifies genetic changes associated with the evolution of vascular plants.</title>
        <authorList>
            <person name="Banks J.A."/>
            <person name="Nishiyama T."/>
            <person name="Hasebe M."/>
            <person name="Bowman J.L."/>
            <person name="Gribskov M."/>
            <person name="dePamphilis C."/>
            <person name="Albert V.A."/>
            <person name="Aono N."/>
            <person name="Aoyama T."/>
            <person name="Ambrose B.A."/>
            <person name="Ashton N.W."/>
            <person name="Axtell M.J."/>
            <person name="Barker E."/>
            <person name="Barker M.S."/>
            <person name="Bennetzen J.L."/>
            <person name="Bonawitz N.D."/>
            <person name="Chapple C."/>
            <person name="Cheng C."/>
            <person name="Correa L.G."/>
            <person name="Dacre M."/>
            <person name="DeBarry J."/>
            <person name="Dreyer I."/>
            <person name="Elias M."/>
            <person name="Engstrom E.M."/>
            <person name="Estelle M."/>
            <person name="Feng L."/>
            <person name="Finet C."/>
            <person name="Floyd S.K."/>
            <person name="Frommer W.B."/>
            <person name="Fujita T."/>
            <person name="Gramzow L."/>
            <person name="Gutensohn M."/>
            <person name="Harholt J."/>
            <person name="Hattori M."/>
            <person name="Heyl A."/>
            <person name="Hirai T."/>
            <person name="Hiwatashi Y."/>
            <person name="Ishikawa M."/>
            <person name="Iwata M."/>
            <person name="Karol K.G."/>
            <person name="Koehler B."/>
            <person name="Kolukisaoglu U."/>
            <person name="Kubo M."/>
            <person name="Kurata T."/>
            <person name="Lalonde S."/>
            <person name="Li K."/>
            <person name="Li Y."/>
            <person name="Litt A."/>
            <person name="Lyons E."/>
            <person name="Manning G."/>
            <person name="Maruyama T."/>
            <person name="Michael T.P."/>
            <person name="Mikami K."/>
            <person name="Miyazaki S."/>
            <person name="Morinaga S."/>
            <person name="Murata T."/>
            <person name="Mueller-Roeber B."/>
            <person name="Nelson D.R."/>
            <person name="Obara M."/>
            <person name="Oguri Y."/>
            <person name="Olmstead R.G."/>
            <person name="Onodera N."/>
            <person name="Petersen B.L."/>
            <person name="Pils B."/>
            <person name="Prigge M."/>
            <person name="Rensing S.A."/>
            <person name="Riano-Pachon D.M."/>
            <person name="Roberts A.W."/>
            <person name="Sato Y."/>
            <person name="Scheller H.V."/>
            <person name="Schulz B."/>
            <person name="Schulz C."/>
            <person name="Shakirov E.V."/>
            <person name="Shibagaki N."/>
            <person name="Shinohara N."/>
            <person name="Shippen D.E."/>
            <person name="Soerensen I."/>
            <person name="Sotooka R."/>
            <person name="Sugimoto N."/>
            <person name="Sugita M."/>
            <person name="Sumikawa N."/>
            <person name="Tanurdzic M."/>
            <person name="Theissen G."/>
            <person name="Ulvskov P."/>
            <person name="Wakazuki S."/>
            <person name="Weng J.K."/>
            <person name="Willats W.W."/>
            <person name="Wipf D."/>
            <person name="Wolf P.G."/>
            <person name="Yang L."/>
            <person name="Zimmer A.D."/>
            <person name="Zhu Q."/>
            <person name="Mitros T."/>
            <person name="Hellsten U."/>
            <person name="Loque D."/>
            <person name="Otillar R."/>
            <person name="Salamov A."/>
            <person name="Schmutz J."/>
            <person name="Shapiro H."/>
            <person name="Lindquist E."/>
            <person name="Lucas S."/>
            <person name="Rokhsar D."/>
            <person name="Grigoriev I.V."/>
        </authorList>
    </citation>
    <scope>NUCLEOTIDE SEQUENCE [LARGE SCALE GENOMIC DNA]</scope>
</reference>
<dbReference type="InParanoid" id="D8SFC2"/>
<feature type="non-terminal residue" evidence="9">
    <location>
        <position position="153"/>
    </location>
</feature>
<dbReference type="FunCoup" id="D8SFC2">
    <property type="interactions" value="3879"/>
</dbReference>
<dbReference type="eggNOG" id="KOG0171">
    <property type="taxonomic scope" value="Eukaryota"/>
</dbReference>
<keyword evidence="10" id="KW-1185">Reference proteome</keyword>
<evidence type="ECO:0000256" key="4">
    <source>
        <dbReference type="ARBA" id="ARBA00023128"/>
    </source>
</evidence>
<dbReference type="HOGENOM" id="CLU_028723_4_3_1"/>
<evidence type="ECO:0000313" key="9">
    <source>
        <dbReference type="EMBL" id="EFJ16811.1"/>
    </source>
</evidence>
<organism evidence="10">
    <name type="scientific">Selaginella moellendorffii</name>
    <name type="common">Spikemoss</name>
    <dbReference type="NCBI Taxonomy" id="88036"/>
    <lineage>
        <taxon>Eukaryota</taxon>
        <taxon>Viridiplantae</taxon>
        <taxon>Streptophyta</taxon>
        <taxon>Embryophyta</taxon>
        <taxon>Tracheophyta</taxon>
        <taxon>Lycopodiopsida</taxon>
        <taxon>Selaginellales</taxon>
        <taxon>Selaginellaceae</taxon>
        <taxon>Selaginella</taxon>
    </lineage>
</organism>
<evidence type="ECO:0000313" key="10">
    <source>
        <dbReference type="Proteomes" id="UP000001514"/>
    </source>
</evidence>
<dbReference type="GO" id="GO:0042720">
    <property type="term" value="C:mitochondrial inner membrane peptidase complex"/>
    <property type="evidence" value="ECO:0000318"/>
    <property type="project" value="GO_Central"/>
</dbReference>
<dbReference type="OMA" id="STHWFWE"/>
<dbReference type="KEGG" id="smo:SELMODRAFT_228802"/>
<keyword evidence="3" id="KW-0378">Hydrolase</keyword>
<dbReference type="GO" id="GO:0006627">
    <property type="term" value="P:protein processing involved in protein targeting to mitochondrion"/>
    <property type="evidence" value="ECO:0000318"/>
    <property type="project" value="GO_Central"/>
</dbReference>
<keyword evidence="2" id="KW-0999">Mitochondrion inner membrane</keyword>
<name>D8SFC2_SELML</name>
<dbReference type="Pfam" id="PF10502">
    <property type="entry name" value="Peptidase_S26"/>
    <property type="match status" value="2"/>
</dbReference>
<dbReference type="GO" id="GO:0006465">
    <property type="term" value="P:signal peptide processing"/>
    <property type="evidence" value="ECO:0007669"/>
    <property type="project" value="InterPro"/>
</dbReference>
<dbReference type="AlphaFoldDB" id="D8SFC2"/>
<dbReference type="STRING" id="88036.D8SFC2"/>
<dbReference type="Gramene" id="EFJ16811">
    <property type="protein sequence ID" value="EFJ16811"/>
    <property type="gene ID" value="SELMODRAFT_228802"/>
</dbReference>
<dbReference type="PANTHER" id="PTHR12383:SF16">
    <property type="entry name" value="MITOCHONDRIAL INNER MEMBRANE PROTEASE SUBUNIT 1"/>
    <property type="match status" value="1"/>
</dbReference>
<feature type="domain" description="Peptidase S26" evidence="8">
    <location>
        <begin position="103"/>
        <end position="144"/>
    </location>
</feature>
<gene>
    <name evidence="9" type="ORF">SELMODRAFT_228802</name>
</gene>
<dbReference type="InterPro" id="IPR000223">
    <property type="entry name" value="Pept_S26A_signal_pept_1"/>
</dbReference>
<dbReference type="EMBL" id="GL377617">
    <property type="protein sequence ID" value="EFJ16811.1"/>
    <property type="molecule type" value="Genomic_DNA"/>
</dbReference>
<dbReference type="SUPFAM" id="SSF51306">
    <property type="entry name" value="LexA/Signal peptidase"/>
    <property type="match status" value="1"/>
</dbReference>
<evidence type="ECO:0000256" key="1">
    <source>
        <dbReference type="ARBA" id="ARBA00004273"/>
    </source>
</evidence>
<dbReference type="InterPro" id="IPR052064">
    <property type="entry name" value="Mito_IMP1_subunit"/>
</dbReference>
<evidence type="ECO:0000256" key="3">
    <source>
        <dbReference type="ARBA" id="ARBA00022801"/>
    </source>
</evidence>
<comment type="subcellular location">
    <subcellularLocation>
        <location evidence="1">Mitochondrion inner membrane</location>
    </subcellularLocation>
</comment>
<evidence type="ECO:0000256" key="6">
    <source>
        <dbReference type="ARBA" id="ARBA00038445"/>
    </source>
</evidence>
<protein>
    <recommendedName>
        <fullName evidence="8">Peptidase S26 domain-containing protein</fullName>
    </recommendedName>
</protein>
<dbReference type="Proteomes" id="UP000001514">
    <property type="component" value="Unassembled WGS sequence"/>
</dbReference>
<dbReference type="CDD" id="cd06530">
    <property type="entry name" value="S26_SPase_I"/>
    <property type="match status" value="1"/>
</dbReference>
<keyword evidence="4" id="KW-0496">Mitochondrion</keyword>